<feature type="compositionally biased region" description="Low complexity" evidence="6">
    <location>
        <begin position="178"/>
        <end position="195"/>
    </location>
</feature>
<evidence type="ECO:0000313" key="8">
    <source>
        <dbReference type="Proteomes" id="UP000311382"/>
    </source>
</evidence>
<name>A0A5C5G0A3_9BASI</name>
<feature type="region of interest" description="Disordered" evidence="6">
    <location>
        <begin position="151"/>
        <end position="221"/>
    </location>
</feature>
<dbReference type="GO" id="GO:0004671">
    <property type="term" value="F:protein C-terminal S-isoprenylcysteine carboxyl O-methyltransferase activity"/>
    <property type="evidence" value="ECO:0007669"/>
    <property type="project" value="UniProtKB-EC"/>
</dbReference>
<feature type="region of interest" description="Disordered" evidence="6">
    <location>
        <begin position="540"/>
        <end position="560"/>
    </location>
</feature>
<dbReference type="CDD" id="cd00229">
    <property type="entry name" value="SGNH_hydrolase"/>
    <property type="match status" value="1"/>
</dbReference>
<dbReference type="SUPFAM" id="SSF52266">
    <property type="entry name" value="SGNH hydrolase"/>
    <property type="match status" value="1"/>
</dbReference>
<dbReference type="PRINTS" id="PR00449">
    <property type="entry name" value="RASTRNSFRMNG"/>
</dbReference>
<dbReference type="InterPro" id="IPR005225">
    <property type="entry name" value="Small_GTP-bd"/>
</dbReference>
<protein>
    <recommendedName>
        <fullName evidence="5">Protein-S-isoprenylcysteine O-methyltransferase</fullName>
        <ecNumber evidence="5">2.1.1.100</ecNumber>
    </recommendedName>
</protein>
<comment type="catalytic activity">
    <reaction evidence="5">
        <text>[protein]-C-terminal S-[(2E,6E)-farnesyl]-L-cysteine + S-adenosyl-L-methionine = [protein]-C-terminal S-[(2E,6E)-farnesyl]-L-cysteine methyl ester + S-adenosyl-L-homocysteine</text>
        <dbReference type="Rhea" id="RHEA:21672"/>
        <dbReference type="Rhea" id="RHEA-COMP:12125"/>
        <dbReference type="Rhea" id="RHEA-COMP:12126"/>
        <dbReference type="ChEBI" id="CHEBI:57856"/>
        <dbReference type="ChEBI" id="CHEBI:59789"/>
        <dbReference type="ChEBI" id="CHEBI:90510"/>
        <dbReference type="ChEBI" id="CHEBI:90511"/>
        <dbReference type="EC" id="2.1.1.100"/>
    </reaction>
</comment>
<comment type="caution">
    <text evidence="7">The sequence shown here is derived from an EMBL/GenBank/DDBJ whole genome shotgun (WGS) entry which is preliminary data.</text>
</comment>
<dbReference type="SUPFAM" id="SSF52540">
    <property type="entry name" value="P-loop containing nucleoside triphosphate hydrolases"/>
    <property type="match status" value="1"/>
</dbReference>
<accession>A0A5C5G0A3</accession>
<dbReference type="EMBL" id="SOZI01000033">
    <property type="protein sequence ID" value="TNY21976.1"/>
    <property type="molecule type" value="Genomic_DNA"/>
</dbReference>
<comment type="caution">
    <text evidence="5">Lacks conserved residue(s) required for the propagation of feature annotation.</text>
</comment>
<dbReference type="PROSITE" id="PS51564">
    <property type="entry name" value="SAM_ICMT"/>
    <property type="match status" value="1"/>
</dbReference>
<dbReference type="Pfam" id="PF08316">
    <property type="entry name" value="Pal1"/>
    <property type="match status" value="1"/>
</dbReference>
<organism evidence="7 8">
    <name type="scientific">Rhodotorula diobovata</name>
    <dbReference type="NCBI Taxonomy" id="5288"/>
    <lineage>
        <taxon>Eukaryota</taxon>
        <taxon>Fungi</taxon>
        <taxon>Dikarya</taxon>
        <taxon>Basidiomycota</taxon>
        <taxon>Pucciniomycotina</taxon>
        <taxon>Microbotryomycetes</taxon>
        <taxon>Sporidiobolales</taxon>
        <taxon>Sporidiobolaceae</taxon>
        <taxon>Rhodotorula</taxon>
    </lineage>
</organism>
<keyword evidence="5" id="KW-0256">Endoplasmic reticulum</keyword>
<dbReference type="PROSITE" id="PS51420">
    <property type="entry name" value="RHO"/>
    <property type="match status" value="1"/>
</dbReference>
<dbReference type="GO" id="GO:0005525">
    <property type="term" value="F:GTP binding"/>
    <property type="evidence" value="ECO:0007669"/>
    <property type="project" value="InterPro"/>
</dbReference>
<dbReference type="InterPro" id="IPR007269">
    <property type="entry name" value="ICMT_MeTrfase"/>
</dbReference>
<feature type="region of interest" description="Disordered" evidence="6">
    <location>
        <begin position="447"/>
        <end position="479"/>
    </location>
</feature>
<dbReference type="Proteomes" id="UP000311382">
    <property type="component" value="Unassembled WGS sequence"/>
</dbReference>
<dbReference type="SMART" id="SM00175">
    <property type="entry name" value="RAB"/>
    <property type="match status" value="1"/>
</dbReference>
<proteinExistence type="inferred from homology"/>
<feature type="compositionally biased region" description="Basic and acidic residues" evidence="6">
    <location>
        <begin position="352"/>
        <end position="373"/>
    </location>
</feature>
<evidence type="ECO:0000256" key="6">
    <source>
        <dbReference type="SAM" id="MobiDB-lite"/>
    </source>
</evidence>
<evidence type="ECO:0000313" key="7">
    <source>
        <dbReference type="EMBL" id="TNY21976.1"/>
    </source>
</evidence>
<dbReference type="InterPro" id="IPR027417">
    <property type="entry name" value="P-loop_NTPase"/>
</dbReference>
<dbReference type="EC" id="2.1.1.100" evidence="5"/>
<dbReference type="Gene3D" id="1.20.120.1630">
    <property type="match status" value="1"/>
</dbReference>
<feature type="region of interest" description="Disordered" evidence="6">
    <location>
        <begin position="321"/>
        <end position="394"/>
    </location>
</feature>
<keyword evidence="3 5" id="KW-1133">Transmembrane helix</keyword>
<keyword evidence="5" id="KW-0489">Methyltransferase</keyword>
<evidence type="ECO:0000256" key="5">
    <source>
        <dbReference type="RuleBase" id="RU362022"/>
    </source>
</evidence>
<keyword evidence="2 5" id="KW-0812">Transmembrane</keyword>
<sequence length="1485" mass="160385">MDADSQQQQQQPQQPPARPVQVKLVLLGESAVGKSSVVLRFCQNDFQPNKEPTIGAAFLTQRCRLEDKVIKFEIWDTAGQERFRSLSPMYYRNAQAAVVVYDVTKSASLDQAKTWVKELQRQANPKHRHGLTRRCLRSIVIALAGNKIDLVRSSGDDESSTSTGAADVETGSNDDGDSASNDDATETPGGDDAGSAAGGGDDGPDGGKPSESRRQVSREEAEEYAKECGLLFFETSAKTGEGVVEVFTEIAKKIPLDALMAQARGPGGARGAARGQAGSAGVNLNENEVAKKDACANARAPPTLDTSLTRSGTVDDILGAYGDSPTKTRHAPEPQRFDSSYTSLTTASGSSSRDEMAGLPVLDHRNERAELRASQRNSAGRSRPAGASRTKSSGDLDVIDRLDISGLYGGGSFVRHEGPYAAASTTRNQGSLAPIAAFDPSAFTLTPSPASSSASSMRRAHSSGFPAATPPSALSRSEGPYGAATKAAVAASPATKRDISLGYPSSQREDRGKGAQLLEIYGVQDNEAWEDYGQATYDSSKAASKESVGQAGPAKSKEDRFLRTQSIWDIEATLKAGKPVGQAPPPVPVMPSEFAPPAEVSPSNKPKRSKSLAARFRAGRKNPNSPMADDLTVQVDDGREAGQASSVPTSPVEDRPRGGGRGHDWPLAASMPASAGTGRASSAAGSRRGSEATERGPPLEIRTAALRFEDAPSPRSPVERLGGGGGLGRTWTDESATGSPTTSKKEKGGLKRLFSTKRKVRQGPSSAKPLPVEWPLTSFSSTPHNVAAIAFVLGTCWSLGAVLLALNASTWFAWTAQGLKSHVESLPQGVWYAATHSSQLGFYLACWSFFHLAEFVVTSMYNPGKLSVSSYLLDNGQLYHVAHCAGILEHVLEDAFLPAEYRRWKHSGGLFLVGVALIAAGQWLRSYAMISASSNFSHLKRPGHRLVKEGIYGWSRHPSYAGFYWWAFGTQVMLGNPVCGLLFLCMLQWFFHKRIRVEEQYLVKFFGQEYEQYRREVPSRILFVPALPGYDNPLSTFDWEAWSAKVKSDPSSPAALSPTTCGASPDLLAEFGRHNIRMSQVHVGTGYRVQKVLQKAARGERLRVGVLGGSVSLGHGTDPVTMHRNKYGAVPLEAQYHQRIVKYLEAAYPQAQIDFVLGAKAATDSSFFEWCWPSLIGEELDLVFVEMAVNDDYKNGMASTENLLRSLLNLDSQPAVLFVDFFSLLSGSGQKTILSGQDVQSSLASWYDVPQISARPALLQAMIRDPTLAQPLFLGDQRHGTARVHRFLGSMVVAYLQEERCRAERSGLEDRRERRGEEQESATEWPGRDALGKVPAVKLNEGWDTKVEHPTKPPRCSVAGAGLEPLEESPDWKLFNWKYSKFYYEATVPDSSEVAFAADVRPGAQGRLAVSYLRSRQFNLGKARCSVGKQHVILDGNWSASTSLAQTAVVAKGLPPGSHVVRCRTLPRGKGGEGTAFRLMGVMTL</sequence>
<evidence type="ECO:0000256" key="2">
    <source>
        <dbReference type="ARBA" id="ARBA00022692"/>
    </source>
</evidence>
<dbReference type="InterPro" id="IPR025770">
    <property type="entry name" value="PPMT_MeTrfase"/>
</dbReference>
<feature type="region of interest" description="Disordered" evidence="6">
    <location>
        <begin position="576"/>
        <end position="767"/>
    </location>
</feature>
<feature type="compositionally biased region" description="Polar residues" evidence="6">
    <location>
        <begin position="733"/>
        <end position="742"/>
    </location>
</feature>
<feature type="compositionally biased region" description="Basic and acidic residues" evidence="6">
    <location>
        <begin position="1305"/>
        <end position="1318"/>
    </location>
</feature>
<dbReference type="NCBIfam" id="TIGR00231">
    <property type="entry name" value="small_GTP"/>
    <property type="match status" value="1"/>
</dbReference>
<dbReference type="SMART" id="SM00173">
    <property type="entry name" value="RAS"/>
    <property type="match status" value="1"/>
</dbReference>
<dbReference type="STRING" id="5288.A0A5C5G0A3"/>
<evidence type="ECO:0000256" key="3">
    <source>
        <dbReference type="ARBA" id="ARBA00022989"/>
    </source>
</evidence>
<dbReference type="GO" id="GO:0003924">
    <property type="term" value="F:GTPase activity"/>
    <property type="evidence" value="ECO:0007669"/>
    <property type="project" value="InterPro"/>
</dbReference>
<dbReference type="PROSITE" id="PS51419">
    <property type="entry name" value="RAB"/>
    <property type="match status" value="1"/>
</dbReference>
<reference evidence="7 8" key="1">
    <citation type="submission" date="2019-03" db="EMBL/GenBank/DDBJ databases">
        <title>Rhodosporidium diobovatum UCD-FST 08-225 genome sequencing, assembly, and annotation.</title>
        <authorList>
            <person name="Fakankun I.U."/>
            <person name="Fristensky B."/>
            <person name="Levin D.B."/>
        </authorList>
    </citation>
    <scope>NUCLEOTIDE SEQUENCE [LARGE SCALE GENOMIC DNA]</scope>
    <source>
        <strain evidence="7 8">UCD-FST 08-225</strain>
    </source>
</reference>
<feature type="transmembrane region" description="Helical" evidence="5">
    <location>
        <begin position="786"/>
        <end position="806"/>
    </location>
</feature>
<evidence type="ECO:0000256" key="4">
    <source>
        <dbReference type="ARBA" id="ARBA00023136"/>
    </source>
</evidence>
<gene>
    <name evidence="7" type="ORF">DMC30DRAFT_349673</name>
</gene>
<dbReference type="PANTHER" id="PTHR34407:SF1">
    <property type="entry name" value="SGNH HYDROLASE-TYPE ESTERASE DOMAIN-CONTAINING PROTEIN"/>
    <property type="match status" value="1"/>
</dbReference>
<keyword evidence="4 5" id="KW-0472">Membrane</keyword>
<dbReference type="Pfam" id="PF04140">
    <property type="entry name" value="ICMT"/>
    <property type="match status" value="1"/>
</dbReference>
<feature type="transmembrane region" description="Helical" evidence="5">
    <location>
        <begin position="963"/>
        <end position="991"/>
    </location>
</feature>
<feature type="compositionally biased region" description="Low complexity" evidence="6">
    <location>
        <begin position="673"/>
        <end position="687"/>
    </location>
</feature>
<dbReference type="PROSITE" id="PS51421">
    <property type="entry name" value="RAS"/>
    <property type="match status" value="1"/>
</dbReference>
<feature type="compositionally biased region" description="Basic and acidic residues" evidence="6">
    <location>
        <begin position="208"/>
        <end position="221"/>
    </location>
</feature>
<comment type="subcellular location">
    <subcellularLocation>
        <location evidence="5">Endoplasmic reticulum membrane</location>
        <topology evidence="5">Multi-pass membrane protein</topology>
    </subcellularLocation>
    <subcellularLocation>
        <location evidence="1">Membrane</location>
        <topology evidence="1">Multi-pass membrane protein</topology>
    </subcellularLocation>
</comment>
<dbReference type="Pfam" id="PF00071">
    <property type="entry name" value="Ras"/>
    <property type="match status" value="1"/>
</dbReference>
<dbReference type="PANTHER" id="PTHR34407">
    <property type="entry name" value="EXPRESSED PROTEIN"/>
    <property type="match status" value="1"/>
</dbReference>
<dbReference type="SMART" id="SM00174">
    <property type="entry name" value="RHO"/>
    <property type="match status" value="1"/>
</dbReference>
<feature type="compositionally biased region" description="Polar residues" evidence="6">
    <location>
        <begin position="337"/>
        <end position="351"/>
    </location>
</feature>
<dbReference type="FunFam" id="3.40.50.300:FF:001447">
    <property type="entry name" value="Ras-related protein Rab-1B"/>
    <property type="match status" value="1"/>
</dbReference>
<dbReference type="GO" id="GO:0032259">
    <property type="term" value="P:methylation"/>
    <property type="evidence" value="ECO:0007669"/>
    <property type="project" value="UniProtKB-KW"/>
</dbReference>
<evidence type="ECO:0000256" key="1">
    <source>
        <dbReference type="ARBA" id="ARBA00004141"/>
    </source>
</evidence>
<keyword evidence="5" id="KW-0949">S-adenosyl-L-methionine</keyword>
<feature type="compositionally biased region" description="Low complexity" evidence="6">
    <location>
        <begin position="447"/>
        <end position="457"/>
    </location>
</feature>
<dbReference type="OrthoDB" id="544608at2759"/>
<comment type="similarity">
    <text evidence="5">Belongs to the class VI-like SAM-binding methyltransferase superfamily. Isoprenylcysteine carboxyl methyltransferase family.</text>
</comment>
<feature type="region of interest" description="Disordered" evidence="6">
    <location>
        <begin position="1305"/>
        <end position="1327"/>
    </location>
</feature>
<keyword evidence="5" id="KW-0808">Transferase</keyword>
<dbReference type="InterPro" id="IPR001806">
    <property type="entry name" value="Small_GTPase"/>
</dbReference>
<dbReference type="GO" id="GO:0005789">
    <property type="term" value="C:endoplasmic reticulum membrane"/>
    <property type="evidence" value="ECO:0007669"/>
    <property type="project" value="UniProtKB-SubCell"/>
</dbReference>
<dbReference type="InterPro" id="IPR013226">
    <property type="entry name" value="Pal1"/>
</dbReference>
<feature type="compositionally biased region" description="Basic and acidic residues" evidence="6">
    <location>
        <begin position="652"/>
        <end position="664"/>
    </location>
</feature>
<dbReference type="CDD" id="cd01860">
    <property type="entry name" value="Rab5_related"/>
    <property type="match status" value="1"/>
</dbReference>
<feature type="transmembrane region" description="Helical" evidence="5">
    <location>
        <begin position="910"/>
        <end position="930"/>
    </location>
</feature>
<keyword evidence="8" id="KW-1185">Reference proteome</keyword>
<dbReference type="Gene3D" id="3.40.50.300">
    <property type="entry name" value="P-loop containing nucleotide triphosphate hydrolases"/>
    <property type="match status" value="1"/>
</dbReference>